<keyword evidence="6" id="KW-0547">Nucleotide-binding</keyword>
<dbReference type="Proteomes" id="UP000069935">
    <property type="component" value="Chromosome 3"/>
</dbReference>
<evidence type="ECO:0000259" key="15">
    <source>
        <dbReference type="SMART" id="SM00382"/>
    </source>
</evidence>
<evidence type="ECO:0000256" key="3">
    <source>
        <dbReference type="ARBA" id="ARBA00014919"/>
    </source>
</evidence>
<proteinExistence type="inferred from homology"/>
<keyword evidence="11" id="KW-1006">Bacterial flagellum protein export</keyword>
<evidence type="ECO:0000256" key="7">
    <source>
        <dbReference type="ARBA" id="ARBA00022795"/>
    </source>
</evidence>
<evidence type="ECO:0000256" key="9">
    <source>
        <dbReference type="ARBA" id="ARBA00023134"/>
    </source>
</evidence>
<dbReference type="RefSeq" id="WP_045584090.1">
    <property type="nucleotide sequence ID" value="NZ_CP012403.1"/>
</dbReference>
<feature type="domain" description="AAA+ ATPase" evidence="15">
    <location>
        <begin position="136"/>
        <end position="275"/>
    </location>
</feature>
<dbReference type="GO" id="GO:0006614">
    <property type="term" value="P:SRP-dependent cotranslational protein targeting to membrane"/>
    <property type="evidence" value="ECO:0007669"/>
    <property type="project" value="InterPro"/>
</dbReference>
<comment type="subcellular location">
    <subcellularLocation>
        <location evidence="1">Cell inner membrane</location>
        <topology evidence="1">Peripheral membrane protein</topology>
        <orientation evidence="1">Cytoplasmic side</orientation>
    </subcellularLocation>
</comment>
<evidence type="ECO:0000256" key="11">
    <source>
        <dbReference type="ARBA" id="ARBA00023225"/>
    </source>
</evidence>
<comment type="similarity">
    <text evidence="2">Belongs to the GTP-binding SRP family.</text>
</comment>
<keyword evidence="5" id="KW-1003">Cell membrane</keyword>
<reference evidence="17 18" key="2">
    <citation type="journal article" date="2016" name="Genome Announc.">
        <title>Complete Genome Sequence of a Strain of Azospirillum thiophilum Isolated from a Sulfide Spring.</title>
        <authorList>
            <person name="Fomenkov A."/>
            <person name="Vincze T."/>
            <person name="Grabovich M."/>
            <person name="Anton B.P."/>
            <person name="Dubinina G."/>
            <person name="Orlova M."/>
            <person name="Belousova E."/>
            <person name="Roberts R.J."/>
        </authorList>
    </citation>
    <scope>NUCLEOTIDE SEQUENCE [LARGE SCALE GENOMIC DNA]</scope>
    <source>
        <strain evidence="17 18">BV-S</strain>
    </source>
</reference>
<evidence type="ECO:0000259" key="16">
    <source>
        <dbReference type="SMART" id="SM00962"/>
    </source>
</evidence>
<dbReference type="InterPro" id="IPR027417">
    <property type="entry name" value="P-loop_NTPase"/>
</dbReference>
<evidence type="ECO:0000256" key="8">
    <source>
        <dbReference type="ARBA" id="ARBA00022927"/>
    </source>
</evidence>
<keyword evidence="8" id="KW-0653">Protein transport</keyword>
<name>A0AAC8W1U8_9PROT</name>
<evidence type="ECO:0000256" key="13">
    <source>
        <dbReference type="ARBA" id="ARBA00030866"/>
    </source>
</evidence>
<dbReference type="InterPro" id="IPR003593">
    <property type="entry name" value="AAA+_ATPase"/>
</dbReference>
<keyword evidence="4" id="KW-0813">Transport</keyword>
<feature type="compositionally biased region" description="Low complexity" evidence="14">
    <location>
        <begin position="409"/>
        <end position="436"/>
    </location>
</feature>
<feature type="domain" description="SRP54-type proteins GTP-binding" evidence="16">
    <location>
        <begin position="137"/>
        <end position="326"/>
    </location>
</feature>
<feature type="compositionally biased region" description="Basic and acidic residues" evidence="14">
    <location>
        <begin position="346"/>
        <end position="378"/>
    </location>
</feature>
<keyword evidence="10" id="KW-0472">Membrane</keyword>
<dbReference type="GO" id="GO:0005525">
    <property type="term" value="F:GTP binding"/>
    <property type="evidence" value="ECO:0007669"/>
    <property type="project" value="UniProtKB-KW"/>
</dbReference>
<keyword evidence="18" id="KW-1185">Reference proteome</keyword>
<gene>
    <name evidence="17" type="ORF">AL072_20490</name>
</gene>
<evidence type="ECO:0000256" key="5">
    <source>
        <dbReference type="ARBA" id="ARBA00022475"/>
    </source>
</evidence>
<dbReference type="AlphaFoldDB" id="A0AAC8W1U8"/>
<feature type="compositionally biased region" description="Pro residues" evidence="14">
    <location>
        <begin position="397"/>
        <end position="408"/>
    </location>
</feature>
<dbReference type="PANTHER" id="PTHR43134">
    <property type="entry name" value="SIGNAL RECOGNITION PARTICLE RECEPTOR SUBUNIT ALPHA"/>
    <property type="match status" value="1"/>
</dbReference>
<evidence type="ECO:0000313" key="17">
    <source>
        <dbReference type="EMBL" id="ALG73412.1"/>
    </source>
</evidence>
<dbReference type="KEGG" id="ati:AL072_20490"/>
<dbReference type="EMBL" id="CP012403">
    <property type="protein sequence ID" value="ALG73412.1"/>
    <property type="molecule type" value="Genomic_DNA"/>
</dbReference>
<dbReference type="SUPFAM" id="SSF52540">
    <property type="entry name" value="P-loop containing nucleoside triphosphate hydrolases"/>
    <property type="match status" value="1"/>
</dbReference>
<feature type="region of interest" description="Disordered" evidence="14">
    <location>
        <begin position="46"/>
        <end position="74"/>
    </location>
</feature>
<dbReference type="InterPro" id="IPR000897">
    <property type="entry name" value="SRP54_GTPase_dom"/>
</dbReference>
<keyword evidence="9" id="KW-0342">GTP-binding</keyword>
<dbReference type="GO" id="GO:0005047">
    <property type="term" value="F:signal recognition particle binding"/>
    <property type="evidence" value="ECO:0007669"/>
    <property type="project" value="TreeGrafter"/>
</dbReference>
<dbReference type="Pfam" id="PF00448">
    <property type="entry name" value="SRP54"/>
    <property type="match status" value="1"/>
</dbReference>
<sequence length="436" mass="46147">MRLKSFHARTMSDAMRMVRQSLGDDAIIVATREEEGGGVRVTAAVEEDDLPAASASGDRGGGRGGRAKAPPQPVEPEIDVGEVVADALQRHGVPAALAEQLIDAASGLDTEDPRLALGSALDSIFAFKPLPDGRSQVRPLVLVGPPGSGKTLIAAKLAARAVFRKCSVGVITTDTVRAGGIDQLAAFTRLMKLKLATVEDPDALAGAYEVHRRTDLVLVDTAGRNPYDNRDMQDLRGLLSVGEVEPVLVLPAGLDALEAADMALAFKAVGVRRMLVTRLDMARRLGSLLAVAARARLSFCDASVSSKVAEGLTALNPLALARMMIPPEEKAPAVKQPATRSAPRRAAWDEEHGGAHDEDHQQDHDGGHDDRHDDDYGHGRRQGRRHGHDPEMEPEELAPPSPPPPPPRRAAAAAKPAKPATKAKKAASSPSSRTLP</sequence>
<evidence type="ECO:0000256" key="12">
    <source>
        <dbReference type="ARBA" id="ARBA00025337"/>
    </source>
</evidence>
<dbReference type="GO" id="GO:0015031">
    <property type="term" value="P:protein transport"/>
    <property type="evidence" value="ECO:0007669"/>
    <property type="project" value="UniProtKB-KW"/>
</dbReference>
<evidence type="ECO:0000256" key="14">
    <source>
        <dbReference type="SAM" id="MobiDB-lite"/>
    </source>
</evidence>
<evidence type="ECO:0000256" key="1">
    <source>
        <dbReference type="ARBA" id="ARBA00004515"/>
    </source>
</evidence>
<keyword evidence="7" id="KW-1005">Bacterial flagellum biogenesis</keyword>
<feature type="region of interest" description="Disordered" evidence="14">
    <location>
        <begin position="329"/>
        <end position="436"/>
    </location>
</feature>
<evidence type="ECO:0000313" key="18">
    <source>
        <dbReference type="Proteomes" id="UP000069935"/>
    </source>
</evidence>
<dbReference type="Gene3D" id="3.40.50.300">
    <property type="entry name" value="P-loop containing nucleotide triphosphate hydrolases"/>
    <property type="match status" value="1"/>
</dbReference>
<dbReference type="GO" id="GO:0003924">
    <property type="term" value="F:GTPase activity"/>
    <property type="evidence" value="ECO:0007669"/>
    <property type="project" value="InterPro"/>
</dbReference>
<evidence type="ECO:0000256" key="6">
    <source>
        <dbReference type="ARBA" id="ARBA00022741"/>
    </source>
</evidence>
<evidence type="ECO:0000256" key="2">
    <source>
        <dbReference type="ARBA" id="ARBA00008531"/>
    </source>
</evidence>
<evidence type="ECO:0000256" key="10">
    <source>
        <dbReference type="ARBA" id="ARBA00023136"/>
    </source>
</evidence>
<evidence type="ECO:0000256" key="4">
    <source>
        <dbReference type="ARBA" id="ARBA00022448"/>
    </source>
</evidence>
<dbReference type="CDD" id="cd17873">
    <property type="entry name" value="FlhF"/>
    <property type="match status" value="1"/>
</dbReference>
<reference evidence="18" key="1">
    <citation type="submission" date="2015-12" db="EMBL/GenBank/DDBJ databases">
        <title>Complete Genome Sequence of Azospirillum thiophilum BV-S.</title>
        <authorList>
            <person name="Fomenkov A."/>
            <person name="Vincze T."/>
            <person name="Grabovich M."/>
            <person name="Dubinina G."/>
            <person name="Orlova M."/>
            <person name="Belousova E."/>
            <person name="Roberts R.J."/>
        </authorList>
    </citation>
    <scope>NUCLEOTIDE SEQUENCE [LARGE SCALE GENOMIC DNA]</scope>
    <source>
        <strain evidence="18">BV-S</strain>
    </source>
</reference>
<dbReference type="InterPro" id="IPR047040">
    <property type="entry name" value="FlhF__GTPase_dom"/>
</dbReference>
<organism evidence="17 18">
    <name type="scientific">Azospirillum thiophilum</name>
    <dbReference type="NCBI Taxonomy" id="528244"/>
    <lineage>
        <taxon>Bacteria</taxon>
        <taxon>Pseudomonadati</taxon>
        <taxon>Pseudomonadota</taxon>
        <taxon>Alphaproteobacteria</taxon>
        <taxon>Rhodospirillales</taxon>
        <taxon>Azospirillaceae</taxon>
        <taxon>Azospirillum</taxon>
    </lineage>
</organism>
<dbReference type="PANTHER" id="PTHR43134:SF3">
    <property type="entry name" value="FLAGELLAR BIOSYNTHESIS PROTEIN FLHF"/>
    <property type="match status" value="1"/>
</dbReference>
<accession>A0AAC8W1U8</accession>
<comment type="function">
    <text evidence="12">Necessary for flagellar biosynthesis. May be involved in translocation of the flagellum.</text>
</comment>
<dbReference type="SMART" id="SM00962">
    <property type="entry name" value="SRP54"/>
    <property type="match status" value="1"/>
</dbReference>
<dbReference type="GO" id="GO:0005886">
    <property type="term" value="C:plasma membrane"/>
    <property type="evidence" value="ECO:0007669"/>
    <property type="project" value="UniProtKB-SubCell"/>
</dbReference>
<protein>
    <recommendedName>
        <fullName evidence="3">Flagellar biosynthesis protein FlhF</fullName>
    </recommendedName>
    <alternativeName>
        <fullName evidence="13">Flagella-associated GTP-binding protein</fullName>
    </alternativeName>
</protein>
<dbReference type="GO" id="GO:0044781">
    <property type="term" value="P:bacterial-type flagellum organization"/>
    <property type="evidence" value="ECO:0007669"/>
    <property type="project" value="UniProtKB-KW"/>
</dbReference>
<dbReference type="SMART" id="SM00382">
    <property type="entry name" value="AAA"/>
    <property type="match status" value="1"/>
</dbReference>